<evidence type="ECO:0000256" key="1">
    <source>
        <dbReference type="ARBA" id="ARBA00007274"/>
    </source>
</evidence>
<comment type="caution">
    <text evidence="5">The sequence shown here is derived from an EMBL/GenBank/DDBJ whole genome shotgun (WGS) entry which is preliminary data.</text>
</comment>
<dbReference type="SUPFAM" id="SSF51161">
    <property type="entry name" value="Trimeric LpxA-like enzymes"/>
    <property type="match status" value="1"/>
</dbReference>
<evidence type="ECO:0000256" key="4">
    <source>
        <dbReference type="ARBA" id="ARBA00023315"/>
    </source>
</evidence>
<protein>
    <submittedName>
        <fullName evidence="5">DapH/DapD/GlmU-related protein</fullName>
    </submittedName>
</protein>
<proteinExistence type="inferred from homology"/>
<dbReference type="PANTHER" id="PTHR23416">
    <property type="entry name" value="SIALIC ACID SYNTHASE-RELATED"/>
    <property type="match status" value="1"/>
</dbReference>
<keyword evidence="6" id="KW-1185">Reference proteome</keyword>
<evidence type="ECO:0000256" key="2">
    <source>
        <dbReference type="ARBA" id="ARBA00022679"/>
    </source>
</evidence>
<comment type="similarity">
    <text evidence="1">Belongs to the transferase hexapeptide repeat family.</text>
</comment>
<dbReference type="Pfam" id="PF00132">
    <property type="entry name" value="Hexapep"/>
    <property type="match status" value="1"/>
</dbReference>
<dbReference type="Proteomes" id="UP001379949">
    <property type="component" value="Unassembled WGS sequence"/>
</dbReference>
<keyword evidence="3" id="KW-0677">Repeat</keyword>
<dbReference type="InterPro" id="IPR051159">
    <property type="entry name" value="Hexapeptide_acetyltransf"/>
</dbReference>
<dbReference type="EMBL" id="JBAKAR010000009">
    <property type="protein sequence ID" value="MEL0613789.1"/>
    <property type="molecule type" value="Genomic_DNA"/>
</dbReference>
<dbReference type="InterPro" id="IPR001451">
    <property type="entry name" value="Hexapep"/>
</dbReference>
<evidence type="ECO:0000313" key="6">
    <source>
        <dbReference type="Proteomes" id="UP001379949"/>
    </source>
</evidence>
<keyword evidence="4" id="KW-0012">Acyltransferase</keyword>
<dbReference type="InterPro" id="IPR011004">
    <property type="entry name" value="Trimer_LpxA-like_sf"/>
</dbReference>
<evidence type="ECO:0000256" key="3">
    <source>
        <dbReference type="ARBA" id="ARBA00022737"/>
    </source>
</evidence>
<dbReference type="RefSeq" id="WP_341567461.1">
    <property type="nucleotide sequence ID" value="NZ_JBAKAR010000009.1"/>
</dbReference>
<name>A0ABU9G5M1_9GAMM</name>
<organism evidence="5 6">
    <name type="scientific">Marinomonas arenicola</name>
    <dbReference type="NCBI Taxonomy" id="569601"/>
    <lineage>
        <taxon>Bacteria</taxon>
        <taxon>Pseudomonadati</taxon>
        <taxon>Pseudomonadota</taxon>
        <taxon>Gammaproteobacteria</taxon>
        <taxon>Oceanospirillales</taxon>
        <taxon>Oceanospirillaceae</taxon>
        <taxon>Marinomonas</taxon>
    </lineage>
</organism>
<dbReference type="PROSITE" id="PS00101">
    <property type="entry name" value="HEXAPEP_TRANSFERASES"/>
    <property type="match status" value="1"/>
</dbReference>
<accession>A0ABU9G5M1</accession>
<reference evidence="5 6" key="1">
    <citation type="submission" date="2024-02" db="EMBL/GenBank/DDBJ databases">
        <title>Bacteria isolated from the canopy kelp, Nereocystis luetkeana.</title>
        <authorList>
            <person name="Pfister C.A."/>
            <person name="Younker I.T."/>
            <person name="Light S.H."/>
        </authorList>
    </citation>
    <scope>NUCLEOTIDE SEQUENCE [LARGE SCALE GENOMIC DNA]</scope>
    <source>
        <strain evidence="5 6">TI.4.07</strain>
    </source>
</reference>
<keyword evidence="2" id="KW-0808">Transferase</keyword>
<dbReference type="Gene3D" id="2.160.10.10">
    <property type="entry name" value="Hexapeptide repeat proteins"/>
    <property type="match status" value="1"/>
</dbReference>
<dbReference type="InterPro" id="IPR018357">
    <property type="entry name" value="Hexapep_transf_CS"/>
</dbReference>
<dbReference type="PANTHER" id="PTHR23416:SF23">
    <property type="entry name" value="ACETYLTRANSFERASE C18B11.09C-RELATED"/>
    <property type="match status" value="1"/>
</dbReference>
<gene>
    <name evidence="5" type="ORF">V6242_11590</name>
</gene>
<sequence length="187" mass="20883">MFLKLIVNFCVFIRADVYEIYLRHLFLKVREEKYRKKYSRNLKLINQGGGSIEISGDPKRFKFGVGSHIKSNTFIECSGGVVIGDYFHTGRGLTIFSTSHNWKSNKKLPYDEETLIRPVSIGNYVWLGANVTILPGAIIGDGVVVAAGSVVRGVVAERAVVSGNPAAVIAFRDEYEYLKLLDGKKFF</sequence>
<evidence type="ECO:0000313" key="5">
    <source>
        <dbReference type="EMBL" id="MEL0613789.1"/>
    </source>
</evidence>